<dbReference type="EMBL" id="JACHIQ010000002">
    <property type="protein sequence ID" value="MBB6067720.1"/>
    <property type="molecule type" value="Genomic_DNA"/>
</dbReference>
<evidence type="ECO:0000313" key="3">
    <source>
        <dbReference type="EMBL" id="MBA2851003.1"/>
    </source>
</evidence>
<sequence>MVKLTEEMKTEITGLLFLATSSKDGVPNVAPMGANQFVGDKLVISDNFMKKTLDNIKENPVVAINVANCRSHPFQYKGKAEIVTDGEYFEKAKELNKVKVPGLTPKGAIVITITSIYSVKPGPDAGSLVETDD</sequence>
<evidence type="ECO:0000313" key="8">
    <source>
        <dbReference type="EMBL" id="MBG0769849.1"/>
    </source>
</evidence>
<evidence type="ECO:0000313" key="13">
    <source>
        <dbReference type="Proteomes" id="UP000564425"/>
    </source>
</evidence>
<dbReference type="EMBL" id="JACHED010000002">
    <property type="protein sequence ID" value="MBB6497118.1"/>
    <property type="molecule type" value="Genomic_DNA"/>
</dbReference>
<dbReference type="EMBL" id="CP026606">
    <property type="protein sequence ID" value="AVB75776.1"/>
    <property type="molecule type" value="Genomic_DNA"/>
</dbReference>
<evidence type="ECO:0000313" key="10">
    <source>
        <dbReference type="EMBL" id="MBP2219873.1"/>
    </source>
</evidence>
<evidence type="ECO:0000313" key="15">
    <source>
        <dbReference type="Proteomes" id="UP000584706"/>
    </source>
</evidence>
<feature type="domain" description="Pyridoxamine 5'-phosphate oxidase N-terminal" evidence="1">
    <location>
        <begin position="5"/>
        <end position="119"/>
    </location>
</feature>
<dbReference type="EMBL" id="JACDUN010000001">
    <property type="protein sequence ID" value="MBA2858472.1"/>
    <property type="molecule type" value="Genomic_DNA"/>
</dbReference>
<reference evidence="8" key="3">
    <citation type="submission" date="2020-07" db="EMBL/GenBank/DDBJ databases">
        <title>Severe corrosion of carbon steel in oil field produced water can be linked to methanogenic archaea containing a special type of NiFe hydrogenase.</title>
        <authorList>
            <person name="Lahme S."/>
            <person name="Mand J."/>
            <person name="Longwell J."/>
            <person name="Smith R."/>
            <person name="Enning D."/>
        </authorList>
    </citation>
    <scope>NUCLEOTIDE SEQUENCE</scope>
    <source>
        <strain evidence="8">MIC098Bin5</strain>
    </source>
</reference>
<dbReference type="Proteomes" id="UP000239462">
    <property type="component" value="Chromosome"/>
</dbReference>
<dbReference type="Pfam" id="PF01243">
    <property type="entry name" value="PNPOx_N"/>
    <property type="match status" value="1"/>
</dbReference>
<evidence type="ECO:0000313" key="7">
    <source>
        <dbReference type="EMBL" id="MBB6497118.1"/>
    </source>
</evidence>
<evidence type="ECO:0000313" key="2">
    <source>
        <dbReference type="EMBL" id="AVB75776.1"/>
    </source>
</evidence>
<dbReference type="Proteomes" id="UP000590564">
    <property type="component" value="Unassembled WGS sequence"/>
</dbReference>
<evidence type="ECO:0000313" key="12">
    <source>
        <dbReference type="Proteomes" id="UP000558015"/>
    </source>
</evidence>
<reference evidence="10" key="5">
    <citation type="submission" date="2021-03" db="EMBL/GenBank/DDBJ databases">
        <title>Genomic Encyclopedia of Type Strains, Phase IV (KMG-IV): sequencing the most valuable type-strain genomes for metagenomic binning, comparative biology and taxonomic classification.</title>
        <authorList>
            <person name="Goeker M."/>
        </authorList>
    </citation>
    <scope>NUCLEOTIDE SEQUENCE</scope>
    <source>
        <strain evidence="10">DSM 2771</strain>
    </source>
</reference>
<accession>A0A2L1CA78</accession>
<evidence type="ECO:0000313" key="11">
    <source>
        <dbReference type="Proteomes" id="UP000239462"/>
    </source>
</evidence>
<dbReference type="OMA" id="PIGFARP"/>
<reference evidence="11" key="1">
    <citation type="journal article" date="2018" name="Genome Announc.">
        <title>Complete Genome Sequence of the Methanococcus maripaludis Type Strain JJ (DSM 2067), a Model for Selenoprotein Synthesis in Archaea.</title>
        <authorList>
            <person name="Poehlein A."/>
            <person name="Heym D."/>
            <person name="Quitzke V."/>
            <person name="Fersch J."/>
            <person name="Daniel R."/>
            <person name="Rother M."/>
        </authorList>
    </citation>
    <scope>NUCLEOTIDE SEQUENCE [LARGE SCALE GENOMIC DNA]</scope>
    <source>
        <strain evidence="11">DSM 2067</strain>
    </source>
</reference>
<evidence type="ECO:0000313" key="6">
    <source>
        <dbReference type="EMBL" id="MBB6067720.1"/>
    </source>
</evidence>
<gene>
    <name evidence="8" type="ORF">H0S71_08140</name>
    <name evidence="9" type="ORF">HNP85_000280</name>
    <name evidence="3" type="ORF">HNP86_001134</name>
    <name evidence="4" type="ORF">HNP93_001173</name>
    <name evidence="5" type="ORF">HNP94_001192</name>
    <name evidence="7" type="ORF">HNP96_001159</name>
    <name evidence="6" type="ORF">HNP97_001230</name>
    <name evidence="10" type="ORF">J2745_001379</name>
    <name evidence="2" type="ORF">MMJJ_03590</name>
</gene>
<dbReference type="Proteomes" id="UP000742560">
    <property type="component" value="Unassembled WGS sequence"/>
</dbReference>
<dbReference type="Proteomes" id="UP000722095">
    <property type="component" value="Unassembled WGS sequence"/>
</dbReference>
<dbReference type="EMBL" id="JACDUH010000001">
    <property type="protein sequence ID" value="MBA2851003.1"/>
    <property type="molecule type" value="Genomic_DNA"/>
</dbReference>
<dbReference type="Proteomes" id="UP000558015">
    <property type="component" value="Unassembled WGS sequence"/>
</dbReference>
<organism evidence="2 11">
    <name type="scientific">Methanococcus maripaludis</name>
    <name type="common">Methanococcus deltae</name>
    <dbReference type="NCBI Taxonomy" id="39152"/>
    <lineage>
        <taxon>Archaea</taxon>
        <taxon>Methanobacteriati</taxon>
        <taxon>Methanobacteriota</taxon>
        <taxon>Methanomada group</taxon>
        <taxon>Methanococci</taxon>
        <taxon>Methanococcales</taxon>
        <taxon>Methanococcaceae</taxon>
        <taxon>Methanococcus</taxon>
    </lineage>
</organism>
<name>A0A2L1CA78_METMI</name>
<dbReference type="EMBL" id="JACDUO010000001">
    <property type="protein sequence ID" value="MBA2864192.1"/>
    <property type="molecule type" value="Genomic_DNA"/>
</dbReference>
<dbReference type="Proteomes" id="UP000584706">
    <property type="component" value="Unassembled WGS sequence"/>
</dbReference>
<dbReference type="KEGG" id="mmad:MMJJ_03590"/>
<dbReference type="EMBL" id="JAFBBC010000001">
    <property type="protein sequence ID" value="MBM7408608.1"/>
    <property type="molecule type" value="Genomic_DNA"/>
</dbReference>
<protein>
    <submittedName>
        <fullName evidence="10">Putative pyridoxine 5'-phosphate oxidase superfamily flavin-nucleotide-binding protein</fullName>
    </submittedName>
    <submittedName>
        <fullName evidence="2 8">Pyridoxamine 5'-phosphate oxidase</fullName>
    </submittedName>
</protein>
<dbReference type="Proteomes" id="UP000567099">
    <property type="component" value="Unassembled WGS sequence"/>
</dbReference>
<evidence type="ECO:0000313" key="5">
    <source>
        <dbReference type="EMBL" id="MBA2864192.1"/>
    </source>
</evidence>
<dbReference type="Gene3D" id="2.30.110.10">
    <property type="entry name" value="Electron Transport, Fmn-binding Protein, Chain A"/>
    <property type="match status" value="1"/>
</dbReference>
<dbReference type="AlphaFoldDB" id="A0A2L1CA78"/>
<dbReference type="InterPro" id="IPR011576">
    <property type="entry name" value="Pyridox_Oxase_N"/>
</dbReference>
<dbReference type="PANTHER" id="PTHR40660:SF1">
    <property type="entry name" value="5'-PHOSPHATE OXIDASE PUTATIVE DOMAIN-CONTAINING PROTEIN-RELATED"/>
    <property type="match status" value="1"/>
</dbReference>
<evidence type="ECO:0000259" key="1">
    <source>
        <dbReference type="Pfam" id="PF01243"/>
    </source>
</evidence>
<evidence type="ECO:0000313" key="14">
    <source>
        <dbReference type="Proteomes" id="UP000567099"/>
    </source>
</evidence>
<dbReference type="GeneID" id="10982096"/>
<dbReference type="Proteomes" id="UP000564425">
    <property type="component" value="Unassembled WGS sequence"/>
</dbReference>
<dbReference type="RefSeq" id="WP_011170568.1">
    <property type="nucleotide sequence ID" value="NZ_BAAABJ010000001.1"/>
</dbReference>
<dbReference type="EMBL" id="JAGINF010000004">
    <property type="protein sequence ID" value="MBP2219873.1"/>
    <property type="molecule type" value="Genomic_DNA"/>
</dbReference>
<evidence type="ECO:0000313" key="9">
    <source>
        <dbReference type="EMBL" id="MBM7408608.1"/>
    </source>
</evidence>
<dbReference type="SUPFAM" id="SSF50475">
    <property type="entry name" value="FMN-binding split barrel"/>
    <property type="match status" value="1"/>
</dbReference>
<dbReference type="EMBL" id="JACCQJ010000003">
    <property type="protein sequence ID" value="MBG0769849.1"/>
    <property type="molecule type" value="Genomic_DNA"/>
</dbReference>
<evidence type="ECO:0000313" key="16">
    <source>
        <dbReference type="Proteomes" id="UP000590564"/>
    </source>
</evidence>
<dbReference type="InterPro" id="IPR012349">
    <property type="entry name" value="Split_barrel_FMN-bd"/>
</dbReference>
<dbReference type="PANTHER" id="PTHR40660">
    <property type="entry name" value="5'-PHOSPHATE OXIDASE PUTATIVE DOMAIN-CONTAINING PROTEIN-RELATED"/>
    <property type="match status" value="1"/>
</dbReference>
<reference evidence="15 16" key="4">
    <citation type="submission" date="2020-08" db="EMBL/GenBank/DDBJ databases">
        <title>Genomic Encyclopedia of Type Strains, Phase IV (KMG-V): Genome sequencing to study the core and pangenomes of soil and plant-associated prokaryotes.</title>
        <authorList>
            <person name="Whitman W."/>
        </authorList>
    </citation>
    <scope>NUCLEOTIDE SEQUENCE [LARGE SCALE GENOMIC DNA]</scope>
    <source>
        <strain evidence="3 13">A1</strain>
        <strain evidence="4 12">C12</strain>
        <strain evidence="5 14">C13</strain>
        <strain evidence="7 16">D1</strain>
        <strain evidence="6 15">DSM 7078</strain>
        <strain evidence="9">RC</strain>
    </source>
</reference>
<proteinExistence type="predicted"/>
<dbReference type="Proteomes" id="UP000714405">
    <property type="component" value="Unassembled WGS sequence"/>
</dbReference>
<evidence type="ECO:0000313" key="4">
    <source>
        <dbReference type="EMBL" id="MBA2858472.1"/>
    </source>
</evidence>
<reference evidence="2" key="2">
    <citation type="submission" date="2018-02" db="EMBL/GenBank/DDBJ databases">
        <title>Complete genome sequence of the Methanococcus maripaludis type strain JJ (DSM 2067), a model for selenoprotein synthesis in Archaea.</title>
        <authorList>
            <person name="Poehlein A."/>
            <person name="Heym D."/>
            <person name="Quitzke V."/>
            <person name="Fersch J."/>
            <person name="Daniel R."/>
            <person name="Rother M."/>
        </authorList>
    </citation>
    <scope>NUCLEOTIDE SEQUENCE [LARGE SCALE GENOMIC DNA]</scope>
    <source>
        <strain evidence="2">DSM 2067</strain>
    </source>
</reference>